<sequence length="677" mass="76939">MRVRDPIIQDFGSIRDWNAKKTGDNKSGSTGWNGNASSSSRLDRRVGDDDVNEGGGGGGRQLLRRRRRQFPPPPPPFLDDDDDDVGGMGRAGGGNFWINPTDGMDRFPSLPPREMVRDGGNIGGGLMMMTPPPPLRTRRRRDVAFNARRRDVIDGGRRNGNVGRPRGDGGGGGGWWETRRGEGMARRNDYELDDEDFDYYDDDYDYFVNDDDYYDDDDDDGYYPNRRGRRGGGSEYYGPPPPTRSRSSFRSGAPPPPRPIKQFYDKLFWFGFDPDATGPTDRTMFGGTRGKFNAIDLLRDREERQRRYRRDYDGDYDDGGGGSGNSSRRRRRRRGGSDPVIQDFGSVRDWDARKNGRGRVGGDAVGDDIVDDGAFPFADDIIPRPPPPGMPRYDIDARFDDDDYYLFGDVDEDDINFDGRGSRSGGRELQRRSRRGFGGGRQLRRRVDPRAEEYNRFLGLGPPPDVDDDIVMDDEYRRFPSSSTSRRRRKGFAYKYDGIDLLDDDGEYIDIEPLYATKSDLDMAREQSGVRSSRRRSWEDRAIEMDRVPPINAVAWGPNGPVNESPLDIAAMDALRDIKKSKNYLERKEEDVEDAKEKVVNLKADVSFYENKLDGARGREASKLEQELGYILRDVEEASLRLRLARAERDEASNRVSDLEERNWALLSEFEATKAFK</sequence>
<feature type="region of interest" description="Disordered" evidence="2">
    <location>
        <begin position="1"/>
        <end position="180"/>
    </location>
</feature>
<evidence type="ECO:0000256" key="1">
    <source>
        <dbReference type="SAM" id="Coils"/>
    </source>
</evidence>
<feature type="compositionally biased region" description="Acidic residues" evidence="2">
    <location>
        <begin position="207"/>
        <end position="221"/>
    </location>
</feature>
<feature type="region of interest" description="Disordered" evidence="2">
    <location>
        <begin position="416"/>
        <end position="441"/>
    </location>
</feature>
<evidence type="ECO:0000313" key="4">
    <source>
        <dbReference type="Proteomes" id="UP001530377"/>
    </source>
</evidence>
<feature type="compositionally biased region" description="Basic and acidic residues" evidence="2">
    <location>
        <begin position="148"/>
        <end position="157"/>
    </location>
</feature>
<evidence type="ECO:0000313" key="3">
    <source>
        <dbReference type="EMBL" id="KAL3816347.1"/>
    </source>
</evidence>
<reference evidence="3 4" key="1">
    <citation type="submission" date="2024-10" db="EMBL/GenBank/DDBJ databases">
        <title>Updated reference genomes for cyclostephanoid diatoms.</title>
        <authorList>
            <person name="Roberts W.R."/>
            <person name="Alverson A.J."/>
        </authorList>
    </citation>
    <scope>NUCLEOTIDE SEQUENCE [LARGE SCALE GENOMIC DNA]</scope>
    <source>
        <strain evidence="3 4">AJA228-03</strain>
    </source>
</reference>
<feature type="region of interest" description="Disordered" evidence="2">
    <location>
        <begin position="306"/>
        <end position="368"/>
    </location>
</feature>
<name>A0ABD3RVW6_9STRA</name>
<keyword evidence="1" id="KW-0175">Coiled coil</keyword>
<dbReference type="EMBL" id="JALLPB020000153">
    <property type="protein sequence ID" value="KAL3816347.1"/>
    <property type="molecule type" value="Genomic_DNA"/>
</dbReference>
<feature type="compositionally biased region" description="Gly residues" evidence="2">
    <location>
        <begin position="86"/>
        <end position="95"/>
    </location>
</feature>
<organism evidence="3 4">
    <name type="scientific">Cyclostephanos tholiformis</name>
    <dbReference type="NCBI Taxonomy" id="382380"/>
    <lineage>
        <taxon>Eukaryota</taxon>
        <taxon>Sar</taxon>
        <taxon>Stramenopiles</taxon>
        <taxon>Ochrophyta</taxon>
        <taxon>Bacillariophyta</taxon>
        <taxon>Coscinodiscophyceae</taxon>
        <taxon>Thalassiosirophycidae</taxon>
        <taxon>Stephanodiscales</taxon>
        <taxon>Stephanodiscaceae</taxon>
        <taxon>Cyclostephanos</taxon>
    </lineage>
</organism>
<accession>A0ABD3RVW6</accession>
<feature type="coiled-coil region" evidence="1">
    <location>
        <begin position="578"/>
        <end position="669"/>
    </location>
</feature>
<protein>
    <submittedName>
        <fullName evidence="3">Uncharacterized protein</fullName>
    </submittedName>
</protein>
<comment type="caution">
    <text evidence="3">The sequence shown here is derived from an EMBL/GenBank/DDBJ whole genome shotgun (WGS) entry which is preliminary data.</text>
</comment>
<dbReference type="AlphaFoldDB" id="A0ABD3RVW6"/>
<evidence type="ECO:0000256" key="2">
    <source>
        <dbReference type="SAM" id="MobiDB-lite"/>
    </source>
</evidence>
<dbReference type="Proteomes" id="UP001530377">
    <property type="component" value="Unassembled WGS sequence"/>
</dbReference>
<proteinExistence type="predicted"/>
<keyword evidence="4" id="KW-1185">Reference proteome</keyword>
<feature type="compositionally biased region" description="Polar residues" evidence="2">
    <location>
        <begin position="25"/>
        <end position="40"/>
    </location>
</feature>
<feature type="region of interest" description="Disordered" evidence="2">
    <location>
        <begin position="207"/>
        <end position="260"/>
    </location>
</feature>
<gene>
    <name evidence="3" type="ORF">ACHAXA_011447</name>
</gene>